<dbReference type="PROSITE" id="PS50249">
    <property type="entry name" value="MPN"/>
    <property type="match status" value="1"/>
</dbReference>
<dbReference type="GO" id="GO:0031965">
    <property type="term" value="C:nuclear membrane"/>
    <property type="evidence" value="ECO:0007669"/>
    <property type="project" value="UniProtKB-SubCell"/>
</dbReference>
<dbReference type="FunFam" id="3.10.20.90:FF:000243">
    <property type="entry name" value="Nuclear protein localization protein 4"/>
    <property type="match status" value="1"/>
</dbReference>
<evidence type="ECO:0000256" key="3">
    <source>
        <dbReference type="ARBA" id="ARBA00004556"/>
    </source>
</evidence>
<dbReference type="GO" id="GO:0051028">
    <property type="term" value="P:mRNA transport"/>
    <property type="evidence" value="ECO:0007669"/>
    <property type="project" value="UniProtKB-KW"/>
</dbReference>
<dbReference type="InterPro" id="IPR007717">
    <property type="entry name" value="NPL4_C"/>
</dbReference>
<dbReference type="InterPro" id="IPR037518">
    <property type="entry name" value="MPN"/>
</dbReference>
<evidence type="ECO:0000259" key="16">
    <source>
        <dbReference type="PROSITE" id="PS50249"/>
    </source>
</evidence>
<feature type="domain" description="MPN" evidence="16">
    <location>
        <begin position="237"/>
        <end position="377"/>
    </location>
</feature>
<evidence type="ECO:0000256" key="11">
    <source>
        <dbReference type="ARBA" id="ARBA00023010"/>
    </source>
</evidence>
<dbReference type="Proteomes" id="UP000298327">
    <property type="component" value="Unassembled WGS sequence"/>
</dbReference>
<dbReference type="GO" id="GO:0048471">
    <property type="term" value="C:perinuclear region of cytoplasm"/>
    <property type="evidence" value="ECO:0007669"/>
    <property type="project" value="UniProtKB-SubCell"/>
</dbReference>
<dbReference type="InterPro" id="IPR016563">
    <property type="entry name" value="Npl4"/>
</dbReference>
<accession>A0A4Y9Z2F8</accession>
<dbReference type="InterPro" id="IPR007716">
    <property type="entry name" value="NPL4_Zn-bd_put"/>
</dbReference>
<feature type="region of interest" description="Disordered" evidence="15">
    <location>
        <begin position="84"/>
        <end position="105"/>
    </location>
</feature>
<reference evidence="17 18" key="1">
    <citation type="submission" date="2019-02" db="EMBL/GenBank/DDBJ databases">
        <title>Genome sequencing of the rare red list fungi Dentipellis fragilis.</title>
        <authorList>
            <person name="Buettner E."/>
            <person name="Kellner H."/>
        </authorList>
    </citation>
    <scope>NUCLEOTIDE SEQUENCE [LARGE SCALE GENOMIC DNA]</scope>
    <source>
        <strain evidence="17 18">DSM 105465</strain>
    </source>
</reference>
<evidence type="ECO:0000313" key="18">
    <source>
        <dbReference type="Proteomes" id="UP000298327"/>
    </source>
</evidence>
<evidence type="ECO:0000256" key="12">
    <source>
        <dbReference type="ARBA" id="ARBA00023136"/>
    </source>
</evidence>
<comment type="function">
    <text evidence="14">Involved in the import of nuclear-targeted proteins into the nucleus and the export of poly(A) RNA out of the nucleus. Has a role in the endoplasmic reticulum-associated degradation (ERAD) pathway.</text>
</comment>
<evidence type="ECO:0000256" key="6">
    <source>
        <dbReference type="ARBA" id="ARBA00022448"/>
    </source>
</evidence>
<comment type="subcellular location">
    <subcellularLocation>
        <location evidence="3">Cytoplasm</location>
        <location evidence="3">Perinuclear region</location>
    </subcellularLocation>
    <subcellularLocation>
        <location evidence="2">Endoplasmic reticulum membrane</location>
        <topology evidence="2">Peripheral membrane protein</topology>
        <orientation evidence="2">Cytoplasmic side</orientation>
    </subcellularLocation>
    <subcellularLocation>
        <location evidence="1">Nucleus membrane</location>
        <topology evidence="1">Peripheral membrane protein</topology>
        <orientation evidence="1">Cytoplasmic side</orientation>
    </subcellularLocation>
</comment>
<comment type="caution">
    <text evidence="17">The sequence shown here is derived from an EMBL/GenBank/DDBJ whole genome shotgun (WGS) entry which is preliminary data.</text>
</comment>
<dbReference type="GO" id="GO:0031625">
    <property type="term" value="F:ubiquitin protein ligase binding"/>
    <property type="evidence" value="ECO:0007669"/>
    <property type="project" value="TreeGrafter"/>
</dbReference>
<dbReference type="GO" id="GO:0006511">
    <property type="term" value="P:ubiquitin-dependent protein catabolic process"/>
    <property type="evidence" value="ECO:0007669"/>
    <property type="project" value="InterPro"/>
</dbReference>
<name>A0A4Y9Z2F8_9AGAM</name>
<dbReference type="PIRSF" id="PIRSF010052">
    <property type="entry name" value="Polyub_prc_Npl4"/>
    <property type="match status" value="1"/>
</dbReference>
<comment type="similarity">
    <text evidence="4">Belongs to the NPL4 family.</text>
</comment>
<dbReference type="CDD" id="cd08061">
    <property type="entry name" value="MPN_NPL4"/>
    <property type="match status" value="1"/>
</dbReference>
<dbReference type="SUPFAM" id="SSF54236">
    <property type="entry name" value="Ubiquitin-like"/>
    <property type="match status" value="1"/>
</dbReference>
<evidence type="ECO:0000256" key="8">
    <source>
        <dbReference type="ARBA" id="ARBA00022816"/>
    </source>
</evidence>
<dbReference type="AlphaFoldDB" id="A0A4Y9Z2F8"/>
<dbReference type="Gene3D" id="3.10.20.90">
    <property type="entry name" value="Phosphatidylinositol 3-kinase Catalytic Subunit, Chain A, domain 1"/>
    <property type="match status" value="1"/>
</dbReference>
<keyword evidence="8" id="KW-0509">mRNA transport</keyword>
<keyword evidence="12" id="KW-0472">Membrane</keyword>
<dbReference type="PANTHER" id="PTHR12710">
    <property type="entry name" value="NUCLEAR PROTEIN LOCALIZATION 4"/>
    <property type="match status" value="1"/>
</dbReference>
<evidence type="ECO:0000256" key="2">
    <source>
        <dbReference type="ARBA" id="ARBA00004397"/>
    </source>
</evidence>
<evidence type="ECO:0000256" key="1">
    <source>
        <dbReference type="ARBA" id="ARBA00004335"/>
    </source>
</evidence>
<evidence type="ECO:0000256" key="14">
    <source>
        <dbReference type="ARBA" id="ARBA00024703"/>
    </source>
</evidence>
<evidence type="ECO:0000256" key="15">
    <source>
        <dbReference type="SAM" id="MobiDB-lite"/>
    </source>
</evidence>
<dbReference type="GO" id="GO:0043130">
    <property type="term" value="F:ubiquitin binding"/>
    <property type="evidence" value="ECO:0007669"/>
    <property type="project" value="TreeGrafter"/>
</dbReference>
<sequence>MLVRVRSRDGNFRFEVQPTSDISELVSKIIETTVDADPSTLAISDQPRGNETLVSSLAGRNLQVLGLKHGDLIFVSYQQRPSASTSQEAAKPATTPAPSALSKAPTARVWETVEEDPVDQYWRTQDGKIPRSRDPTFCKHGPNGMCDHCMPLEPYEASYHQEHSIKHLSYHAYLHKLLPKTSSAAAASLPPLSQPDYKVQIPCPTGGHPNWPAGICTACQPSAITLQSQPFRMVDHLEIASMEIVDRFLQAWRATGLQRFGWLIGRYEPYDKVPMGVKAVVEAIHEPPQEGELDGLTLGLPWEDEPRIKELAKSCSSPLTIVGYVFTDLDPTPEDRTKNVYKRHANSFFLSSLEIIFAAHVQAANPTPSKSSPTGKFASRLVTAVLTGTEDGAIDISAYQVSEQAVGMVQADMIEASVDPGIMRVKEESSGEDGVSARYVPDVFFRYRNEYNFDVKKSAKPAFPVEYLLVNVTHGFPQNPSPIFQSTTFPIENRPGLEDQRIESVLATLNSLHAPDVQDSRHHDTNVVRRMNLIKWLSDWHLVAFIGTSGLFSGADMKILAQVASAPSIDDPAVLDPLIHSDSWQTLITFARESAPARPSQSAPSTGASSHLMDEDIPPELFDEPHTVGGSSGGGASGTRVCPHCTFENSHGGTDCEALTGAEAVLSEDSDADTVTLL</sequence>
<dbReference type="PANTHER" id="PTHR12710:SF0">
    <property type="entry name" value="NUCLEAR PROTEIN LOCALIZATION PROTEIN 4 HOMOLOG"/>
    <property type="match status" value="1"/>
</dbReference>
<dbReference type="Pfam" id="PF11543">
    <property type="entry name" value="UN_NPL4"/>
    <property type="match status" value="1"/>
</dbReference>
<feature type="compositionally biased region" description="Low complexity" evidence="15">
    <location>
        <begin position="593"/>
        <end position="605"/>
    </location>
</feature>
<evidence type="ECO:0000256" key="4">
    <source>
        <dbReference type="ARBA" id="ARBA00011025"/>
    </source>
</evidence>
<feature type="compositionally biased region" description="Low complexity" evidence="15">
    <location>
        <begin position="89"/>
        <end position="105"/>
    </location>
</feature>
<dbReference type="EMBL" id="SEOQ01000147">
    <property type="protein sequence ID" value="TFY69026.1"/>
    <property type="molecule type" value="Genomic_DNA"/>
</dbReference>
<gene>
    <name evidence="17" type="ORF">EVG20_g3327</name>
</gene>
<dbReference type="OrthoDB" id="10251089at2759"/>
<evidence type="ECO:0000256" key="7">
    <source>
        <dbReference type="ARBA" id="ARBA00022490"/>
    </source>
</evidence>
<organism evidence="17 18">
    <name type="scientific">Dentipellis fragilis</name>
    <dbReference type="NCBI Taxonomy" id="205917"/>
    <lineage>
        <taxon>Eukaryota</taxon>
        <taxon>Fungi</taxon>
        <taxon>Dikarya</taxon>
        <taxon>Basidiomycota</taxon>
        <taxon>Agaricomycotina</taxon>
        <taxon>Agaricomycetes</taxon>
        <taxon>Russulales</taxon>
        <taxon>Hericiaceae</taxon>
        <taxon>Dentipellis</taxon>
    </lineage>
</organism>
<keyword evidence="18" id="KW-1185">Reference proteome</keyword>
<protein>
    <recommendedName>
        <fullName evidence="5">Nuclear protein localization protein 4</fullName>
    </recommendedName>
</protein>
<dbReference type="InterPro" id="IPR029071">
    <property type="entry name" value="Ubiquitin-like_domsf"/>
</dbReference>
<dbReference type="Pfam" id="PF05021">
    <property type="entry name" value="NPL4"/>
    <property type="match status" value="1"/>
</dbReference>
<dbReference type="GO" id="GO:0005789">
    <property type="term" value="C:endoplasmic reticulum membrane"/>
    <property type="evidence" value="ECO:0007669"/>
    <property type="project" value="UniProtKB-SubCell"/>
</dbReference>
<keyword evidence="6" id="KW-0813">Transport</keyword>
<evidence type="ECO:0000313" key="17">
    <source>
        <dbReference type="EMBL" id="TFY69026.1"/>
    </source>
</evidence>
<keyword evidence="9" id="KW-0256">Endoplasmic reticulum</keyword>
<evidence type="ECO:0000256" key="9">
    <source>
        <dbReference type="ARBA" id="ARBA00022824"/>
    </source>
</evidence>
<keyword evidence="13" id="KW-0539">Nucleus</keyword>
<dbReference type="STRING" id="205917.A0A4Y9Z2F8"/>
<evidence type="ECO:0000256" key="5">
    <source>
        <dbReference type="ARBA" id="ARBA00019709"/>
    </source>
</evidence>
<evidence type="ECO:0000256" key="10">
    <source>
        <dbReference type="ARBA" id="ARBA00022927"/>
    </source>
</evidence>
<feature type="region of interest" description="Disordered" evidence="15">
    <location>
        <begin position="593"/>
        <end position="635"/>
    </location>
</feature>
<keyword evidence="11" id="KW-0811">Translocation</keyword>
<keyword evidence="7" id="KW-0963">Cytoplasm</keyword>
<dbReference type="Pfam" id="PF05020">
    <property type="entry name" value="zf-NPL4"/>
    <property type="match status" value="1"/>
</dbReference>
<dbReference type="InterPro" id="IPR024682">
    <property type="entry name" value="Npl4_Ub-like_dom"/>
</dbReference>
<keyword evidence="10" id="KW-0653">Protein transport</keyword>
<dbReference type="GO" id="GO:0015031">
    <property type="term" value="P:protein transport"/>
    <property type="evidence" value="ECO:0007669"/>
    <property type="project" value="UniProtKB-KW"/>
</dbReference>
<proteinExistence type="inferred from homology"/>
<evidence type="ECO:0000256" key="13">
    <source>
        <dbReference type="ARBA" id="ARBA00023242"/>
    </source>
</evidence>